<sequence>MSEEIKNEQIEVIPQLTLELLNPPVGGDNGDVFATDLGWECKYPDGYQEILVECKGLLKEFTRLGLDAKGKPVEAPQPEYKTGDIVSHTVTLELLESLKDLAELRKIGNPIGVKGVSIDKLRNDIAVKLGLK</sequence>
<dbReference type="Pfam" id="PF24224">
    <property type="entry name" value="DUF7440"/>
    <property type="match status" value="1"/>
</dbReference>
<proteinExistence type="predicted"/>
<organism evidence="1 2">
    <name type="scientific">Serratia phage 2050H1</name>
    <dbReference type="NCBI Taxonomy" id="2024250"/>
    <lineage>
        <taxon>Viruses</taxon>
        <taxon>Duplodnaviria</taxon>
        <taxon>Heunggongvirae</taxon>
        <taxon>Uroviricota</taxon>
        <taxon>Caudoviricetes</taxon>
        <taxon>Pantevenvirales</taxon>
        <taxon>Ackermannviridae</taxon>
        <taxon>Miltonvirus</taxon>
        <taxon>Miltonvirus MAM1</taxon>
    </lineage>
</organism>
<accession>A0A249Y2S3</accession>
<dbReference type="InterPro" id="IPR055863">
    <property type="entry name" value="DUF7440"/>
</dbReference>
<evidence type="ECO:0000313" key="2">
    <source>
        <dbReference type="Proteomes" id="UP000224362"/>
    </source>
</evidence>
<dbReference type="EMBL" id="MF285619">
    <property type="protein sequence ID" value="ASZ78978.1"/>
    <property type="molecule type" value="Genomic_DNA"/>
</dbReference>
<name>A0A249Y2S3_9CAUD</name>
<evidence type="ECO:0000313" key="1">
    <source>
        <dbReference type="EMBL" id="ASZ78978.1"/>
    </source>
</evidence>
<protein>
    <submittedName>
        <fullName evidence="1">Uncharacterized protein</fullName>
    </submittedName>
</protein>
<gene>
    <name evidence="1" type="ORF">2050H1_212</name>
</gene>
<reference evidence="1 2" key="1">
    <citation type="submission" date="2017-06" db="EMBL/GenBank/DDBJ databases">
        <authorList>
            <person name="Kim H.J."/>
            <person name="Triplett B.A."/>
        </authorList>
    </citation>
    <scope>NUCLEOTIDE SEQUENCE [LARGE SCALE GENOMIC DNA]</scope>
</reference>
<dbReference type="Proteomes" id="UP000224362">
    <property type="component" value="Segment"/>
</dbReference>